<reference evidence="3 4" key="1">
    <citation type="submission" date="2021-07" db="EMBL/GenBank/DDBJ databases">
        <title>Alteriqipengyuania abyssalis NZ-12B nov, sp.nov isolated from deep sea sponge in pacific ocean.</title>
        <authorList>
            <person name="Tareen S."/>
            <person name="Wink J."/>
        </authorList>
    </citation>
    <scope>NUCLEOTIDE SEQUENCE [LARGE SCALE GENOMIC DNA]</scope>
    <source>
        <strain evidence="3 4">NZ-12B</strain>
    </source>
</reference>
<organism evidence="3 4">
    <name type="scientific">Alteriqipengyuania abyssalis</name>
    <dbReference type="NCBI Taxonomy" id="2860200"/>
    <lineage>
        <taxon>Bacteria</taxon>
        <taxon>Pseudomonadati</taxon>
        <taxon>Pseudomonadota</taxon>
        <taxon>Alphaproteobacteria</taxon>
        <taxon>Sphingomonadales</taxon>
        <taxon>Erythrobacteraceae</taxon>
        <taxon>Alteriqipengyuania</taxon>
    </lineage>
</organism>
<dbReference type="Proteomes" id="UP000759298">
    <property type="component" value="Unassembled WGS sequence"/>
</dbReference>
<sequence>MTTLPYWHVDAFANRPFAGNQAAVMPLASWLSDTTLQAIAEENNFAETAFVVRDTSGGADWELRWFTPTSEVALCGHATLAAGHVLLDPDNRFGNESGDSDSVTFRTRKAGLLEVRRVESGYELALPITRVEEGEYPSLLNALHVSAPLFESVSGAEQTTIVLLENEAEVRALEPDMRALAKIDRMVICTAPGDETDIVSRVFVPAWGVPEDSVTGSAHAALAPFWAQRLGRDTMSAFQASARGGHLHCRMDGERVWLGGPCVTVVEGKFHLPE</sequence>
<protein>
    <submittedName>
        <fullName evidence="3">PhzF family phenazine biosynthesis protein</fullName>
    </submittedName>
</protein>
<dbReference type="EMBL" id="JAHWXP010000002">
    <property type="protein sequence ID" value="MBY8336615.1"/>
    <property type="molecule type" value="Genomic_DNA"/>
</dbReference>
<gene>
    <name evidence="3" type="ORF">KYN89_06105</name>
</gene>
<dbReference type="RefSeq" id="WP_222824281.1">
    <property type="nucleotide sequence ID" value="NZ_JAHWXP010000002.1"/>
</dbReference>
<dbReference type="NCBIfam" id="TIGR00654">
    <property type="entry name" value="PhzF_family"/>
    <property type="match status" value="1"/>
</dbReference>
<dbReference type="SUPFAM" id="SSF54506">
    <property type="entry name" value="Diaminopimelate epimerase-like"/>
    <property type="match status" value="1"/>
</dbReference>
<dbReference type="Gene3D" id="3.10.310.10">
    <property type="entry name" value="Diaminopimelate Epimerase, Chain A, domain 1"/>
    <property type="match status" value="2"/>
</dbReference>
<dbReference type="PIRSF" id="PIRSF016184">
    <property type="entry name" value="PhzC_PhzF"/>
    <property type="match status" value="1"/>
</dbReference>
<keyword evidence="2" id="KW-0413">Isomerase</keyword>
<comment type="caution">
    <text evidence="3">The sequence shown here is derived from an EMBL/GenBank/DDBJ whole genome shotgun (WGS) entry which is preliminary data.</text>
</comment>
<dbReference type="InterPro" id="IPR003719">
    <property type="entry name" value="Phenazine_PhzF-like"/>
</dbReference>
<name>A0ABS7PC31_9SPHN</name>
<keyword evidence="4" id="KW-1185">Reference proteome</keyword>
<evidence type="ECO:0000313" key="3">
    <source>
        <dbReference type="EMBL" id="MBY8336615.1"/>
    </source>
</evidence>
<comment type="similarity">
    <text evidence="1">Belongs to the PhzF family.</text>
</comment>
<proteinExistence type="inferred from homology"/>
<evidence type="ECO:0000256" key="1">
    <source>
        <dbReference type="ARBA" id="ARBA00008270"/>
    </source>
</evidence>
<dbReference type="PANTHER" id="PTHR13774">
    <property type="entry name" value="PHENAZINE BIOSYNTHESIS PROTEIN"/>
    <property type="match status" value="1"/>
</dbReference>
<evidence type="ECO:0000313" key="4">
    <source>
        <dbReference type="Proteomes" id="UP000759298"/>
    </source>
</evidence>
<dbReference type="Pfam" id="PF02567">
    <property type="entry name" value="PhzC-PhzF"/>
    <property type="match status" value="1"/>
</dbReference>
<evidence type="ECO:0000256" key="2">
    <source>
        <dbReference type="ARBA" id="ARBA00023235"/>
    </source>
</evidence>
<dbReference type="PANTHER" id="PTHR13774:SF17">
    <property type="entry name" value="PHENAZINE BIOSYNTHESIS-LIKE DOMAIN-CONTAINING PROTEIN"/>
    <property type="match status" value="1"/>
</dbReference>
<accession>A0ABS7PC31</accession>